<accession>A0ABW4YPB3</accession>
<dbReference type="EMBL" id="JBHUHO010000041">
    <property type="protein sequence ID" value="MFD2117565.1"/>
    <property type="molecule type" value="Genomic_DNA"/>
</dbReference>
<proteinExistence type="predicted"/>
<dbReference type="RefSeq" id="WP_377774815.1">
    <property type="nucleotide sequence ID" value="NZ_JBHUHO010000041.1"/>
</dbReference>
<dbReference type="Pfam" id="PF20648">
    <property type="entry name" value="DUF6809"/>
    <property type="match status" value="1"/>
</dbReference>
<reference evidence="2" key="1">
    <citation type="journal article" date="2019" name="Int. J. Syst. Evol. Microbiol.">
        <title>The Global Catalogue of Microorganisms (GCM) 10K type strain sequencing project: providing services to taxonomists for standard genome sequencing and annotation.</title>
        <authorList>
            <consortium name="The Broad Institute Genomics Platform"/>
            <consortium name="The Broad Institute Genome Sequencing Center for Infectious Disease"/>
            <person name="Wu L."/>
            <person name="Ma J."/>
        </authorList>
    </citation>
    <scope>NUCLEOTIDE SEQUENCE [LARGE SCALE GENOMIC DNA]</scope>
    <source>
        <strain evidence="2">GH52</strain>
    </source>
</reference>
<name>A0ABW4YPB3_9BACL</name>
<sequence length="95" mass="10840">MNNKRNTIIQALYHGRINPDEVIVPSHPNYRAFTTQIAEQAEGWQEKLGETMFAELEAHLELRDVVNNMQVEATFSYGFKLGANLMLDVMDNNDA</sequence>
<evidence type="ECO:0000313" key="2">
    <source>
        <dbReference type="Proteomes" id="UP001597362"/>
    </source>
</evidence>
<dbReference type="InterPro" id="IPR049215">
    <property type="entry name" value="DUF6809"/>
</dbReference>
<organism evidence="1 2">
    <name type="scientific">Paenibacillus yanchengensis</name>
    <dbReference type="NCBI Taxonomy" id="2035833"/>
    <lineage>
        <taxon>Bacteria</taxon>
        <taxon>Bacillati</taxon>
        <taxon>Bacillota</taxon>
        <taxon>Bacilli</taxon>
        <taxon>Bacillales</taxon>
        <taxon>Paenibacillaceae</taxon>
        <taxon>Paenibacillus</taxon>
    </lineage>
</organism>
<keyword evidence="2" id="KW-1185">Reference proteome</keyword>
<gene>
    <name evidence="1" type="ORF">ACFSJH_17690</name>
</gene>
<dbReference type="Proteomes" id="UP001597362">
    <property type="component" value="Unassembled WGS sequence"/>
</dbReference>
<protein>
    <submittedName>
        <fullName evidence="1">DUF6809 family protein</fullName>
    </submittedName>
</protein>
<comment type="caution">
    <text evidence="1">The sequence shown here is derived from an EMBL/GenBank/DDBJ whole genome shotgun (WGS) entry which is preliminary data.</text>
</comment>
<evidence type="ECO:0000313" key="1">
    <source>
        <dbReference type="EMBL" id="MFD2117565.1"/>
    </source>
</evidence>